<dbReference type="Gene3D" id="3.40.462.20">
    <property type="match status" value="1"/>
</dbReference>
<organism evidence="7 8">
    <name type="scientific">Mycobacterium europaeum</name>
    <dbReference type="NCBI Taxonomy" id="761804"/>
    <lineage>
        <taxon>Bacteria</taxon>
        <taxon>Bacillati</taxon>
        <taxon>Actinomycetota</taxon>
        <taxon>Actinomycetes</taxon>
        <taxon>Mycobacteriales</taxon>
        <taxon>Mycobacteriaceae</taxon>
        <taxon>Mycobacterium</taxon>
        <taxon>Mycobacterium simiae complex</taxon>
    </lineage>
</organism>
<dbReference type="AlphaFoldDB" id="A0A0U1DI21"/>
<dbReference type="PROSITE" id="PS51387">
    <property type="entry name" value="FAD_PCMH"/>
    <property type="match status" value="1"/>
</dbReference>
<dbReference type="InterPro" id="IPR016169">
    <property type="entry name" value="FAD-bd_PCMH_sub2"/>
</dbReference>
<evidence type="ECO:0000259" key="6">
    <source>
        <dbReference type="PROSITE" id="PS51387"/>
    </source>
</evidence>
<dbReference type="InterPro" id="IPR006094">
    <property type="entry name" value="Oxid_FAD_bind_N"/>
</dbReference>
<dbReference type="Gene3D" id="3.30.465.10">
    <property type="match status" value="1"/>
</dbReference>
<evidence type="ECO:0000313" key="7">
    <source>
        <dbReference type="EMBL" id="CQD15899.1"/>
    </source>
</evidence>
<dbReference type="RefSeq" id="WP_090421932.1">
    <property type="nucleotide sequence ID" value="NZ_CTEC01000002.1"/>
</dbReference>
<dbReference type="InterPro" id="IPR006093">
    <property type="entry name" value="Oxy_OxRdtase_FAD_BS"/>
</dbReference>
<dbReference type="SUPFAM" id="SSF56176">
    <property type="entry name" value="FAD-binding/transporter-associated domain-like"/>
    <property type="match status" value="1"/>
</dbReference>
<comment type="similarity">
    <text evidence="2">Belongs to the oxygen-dependent FAD-linked oxidoreductase family.</text>
</comment>
<accession>A0A0U1DI21</accession>
<evidence type="ECO:0000256" key="5">
    <source>
        <dbReference type="ARBA" id="ARBA00023002"/>
    </source>
</evidence>
<evidence type="ECO:0000256" key="4">
    <source>
        <dbReference type="ARBA" id="ARBA00022827"/>
    </source>
</evidence>
<comment type="cofactor">
    <cofactor evidence="1">
        <name>FAD</name>
        <dbReference type="ChEBI" id="CHEBI:57692"/>
    </cofactor>
</comment>
<dbReference type="EMBL" id="CTEC01000002">
    <property type="protein sequence ID" value="CQD15899.1"/>
    <property type="molecule type" value="Genomic_DNA"/>
</dbReference>
<dbReference type="PROSITE" id="PS00862">
    <property type="entry name" value="OX2_COVAL_FAD"/>
    <property type="match status" value="1"/>
</dbReference>
<dbReference type="Proteomes" id="UP000199601">
    <property type="component" value="Unassembled WGS sequence"/>
</dbReference>
<evidence type="ECO:0000256" key="2">
    <source>
        <dbReference type="ARBA" id="ARBA00005466"/>
    </source>
</evidence>
<proteinExistence type="inferred from homology"/>
<keyword evidence="5" id="KW-0560">Oxidoreductase</keyword>
<dbReference type="InterPro" id="IPR016167">
    <property type="entry name" value="FAD-bd_PCMH_sub1"/>
</dbReference>
<keyword evidence="8" id="KW-1185">Reference proteome</keyword>
<evidence type="ECO:0000256" key="1">
    <source>
        <dbReference type="ARBA" id="ARBA00001974"/>
    </source>
</evidence>
<dbReference type="InterPro" id="IPR016166">
    <property type="entry name" value="FAD-bd_PCMH"/>
</dbReference>
<gene>
    <name evidence="7" type="ORF">BN000_03337</name>
</gene>
<feature type="domain" description="FAD-binding PCMH-type" evidence="6">
    <location>
        <begin position="30"/>
        <end position="202"/>
    </location>
</feature>
<dbReference type="Gene3D" id="3.30.43.10">
    <property type="entry name" value="Uridine Diphospho-n-acetylenolpyruvylglucosamine Reductase, domain 2"/>
    <property type="match status" value="1"/>
</dbReference>
<dbReference type="PANTHER" id="PTHR42973:SF39">
    <property type="entry name" value="FAD-BINDING PCMH-TYPE DOMAIN-CONTAINING PROTEIN"/>
    <property type="match status" value="1"/>
</dbReference>
<dbReference type="InterPro" id="IPR036318">
    <property type="entry name" value="FAD-bd_PCMH-like_sf"/>
</dbReference>
<name>A0A0U1DI21_9MYCO</name>
<evidence type="ECO:0000313" key="8">
    <source>
        <dbReference type="Proteomes" id="UP000199601"/>
    </source>
</evidence>
<dbReference type="InterPro" id="IPR050416">
    <property type="entry name" value="FAD-linked_Oxidoreductase"/>
</dbReference>
<keyword evidence="4" id="KW-0274">FAD</keyword>
<dbReference type="GO" id="GO:0071949">
    <property type="term" value="F:FAD binding"/>
    <property type="evidence" value="ECO:0007669"/>
    <property type="project" value="InterPro"/>
</dbReference>
<dbReference type="Pfam" id="PF01565">
    <property type="entry name" value="FAD_binding_4"/>
    <property type="match status" value="1"/>
</dbReference>
<dbReference type="PANTHER" id="PTHR42973">
    <property type="entry name" value="BINDING OXIDOREDUCTASE, PUTATIVE (AFU_ORTHOLOGUE AFUA_1G17690)-RELATED"/>
    <property type="match status" value="1"/>
</dbReference>
<protein>
    <submittedName>
        <fullName evidence="7">Oxidoreductase</fullName>
    </submittedName>
</protein>
<dbReference type="GO" id="GO:0016491">
    <property type="term" value="F:oxidoreductase activity"/>
    <property type="evidence" value="ECO:0007669"/>
    <property type="project" value="UniProtKB-KW"/>
</dbReference>
<evidence type="ECO:0000256" key="3">
    <source>
        <dbReference type="ARBA" id="ARBA00022630"/>
    </source>
</evidence>
<keyword evidence="3" id="KW-0285">Flavoprotein</keyword>
<sequence length="446" mass="48472">MSGLPAGRHHFRGDDGYEPARRRTVWHQRVPERYPEVIVQAADANDIVAGLRYATAHGLRVSIVSGGHSFAASHLRDGSVLLDVSRLDHAVIDAGKRLAQVGPGKGGSLLMADLEAQGLFFPGGHCKGVCLGGYLLQGGYGWNSRIYGPACESVVGLDVVTAEGEQIHCDASNNADLYWAARGAGPGFFGVVTSFYLKLYPRPGACGTSVYVYPFELADEVFTWTRAVGAEVDPRVELQAVASRGEPNMGIDTPVISLASPAFADSDEEAEKALALFGSCPVADRALVKIPYLPTDLPTWYDVAMSHYLSDHHYTVDNMWTSASAEELLPGIRTILDTMPPHPAHFLWLNWGPCAPRQDMAYSVEGDIYLALYGSWKDPADEAKYADWARSNMAAMSEFAIGIQLADENLGQRPARFASDAAMAKLDRVRAEYDPDGLFNSWMGRL</sequence>
<reference evidence="8" key="1">
    <citation type="submission" date="2015-03" db="EMBL/GenBank/DDBJ databases">
        <authorList>
            <person name="Urmite Genomes"/>
        </authorList>
    </citation>
    <scope>NUCLEOTIDE SEQUENCE [LARGE SCALE GENOMIC DNA]</scope>
    <source>
        <strain evidence="8">CSUR P1344</strain>
    </source>
</reference>